<dbReference type="Proteomes" id="UP000460221">
    <property type="component" value="Unassembled WGS sequence"/>
</dbReference>
<sequence length="177" mass="20263">MPARTPTETSNGMMTPPLNTSTDPVPGEMPPNSGRALVRSEECLQVRTVRTPFRRVRLEKYRVTETRTMIVEVVRDEIRMVELPLHDSDAPTPGTADATGPTQVQDAAWLVLYEEHVQVTKHFVPVARARLESFLVTENREVTAEVRSERVELEPLPLRRTLPDSRVNLDRFHEERR</sequence>
<comment type="caution">
    <text evidence="3">The sequence shown here is derived from an EMBL/GenBank/DDBJ whole genome shotgun (WGS) entry which is preliminary data.</text>
</comment>
<organism evidence="3 4">
    <name type="scientific">Nakamurella alba</name>
    <dbReference type="NCBI Taxonomy" id="2665158"/>
    <lineage>
        <taxon>Bacteria</taxon>
        <taxon>Bacillati</taxon>
        <taxon>Actinomycetota</taxon>
        <taxon>Actinomycetes</taxon>
        <taxon>Nakamurellales</taxon>
        <taxon>Nakamurellaceae</taxon>
        <taxon>Nakamurella</taxon>
    </lineage>
</organism>
<evidence type="ECO:0000313" key="3">
    <source>
        <dbReference type="EMBL" id="MTD17143.1"/>
    </source>
</evidence>
<feature type="region of interest" description="Disordered" evidence="1">
    <location>
        <begin position="1"/>
        <end position="35"/>
    </location>
</feature>
<evidence type="ECO:0000256" key="1">
    <source>
        <dbReference type="SAM" id="MobiDB-lite"/>
    </source>
</evidence>
<gene>
    <name evidence="3" type="ORF">GIS00_24725</name>
</gene>
<keyword evidence="4" id="KW-1185">Reference proteome</keyword>
<dbReference type="AlphaFoldDB" id="A0A7K1FVB4"/>
<feature type="domain" description="DUF2382" evidence="2">
    <location>
        <begin position="37"/>
        <end position="152"/>
    </location>
</feature>
<evidence type="ECO:0000313" key="4">
    <source>
        <dbReference type="Proteomes" id="UP000460221"/>
    </source>
</evidence>
<dbReference type="Pfam" id="PF09557">
    <property type="entry name" value="DUF2382"/>
    <property type="match status" value="1"/>
</dbReference>
<accession>A0A7K1FVB4</accession>
<dbReference type="InterPro" id="IPR019060">
    <property type="entry name" value="DUF2382"/>
</dbReference>
<protein>
    <submittedName>
        <fullName evidence="3">DUF2382 domain-containing protein</fullName>
    </submittedName>
</protein>
<feature type="compositionally biased region" description="Polar residues" evidence="1">
    <location>
        <begin position="1"/>
        <end position="23"/>
    </location>
</feature>
<evidence type="ECO:0000259" key="2">
    <source>
        <dbReference type="Pfam" id="PF09557"/>
    </source>
</evidence>
<proteinExistence type="predicted"/>
<name>A0A7K1FVB4_9ACTN</name>
<reference evidence="3 4" key="1">
    <citation type="submission" date="2019-11" db="EMBL/GenBank/DDBJ databases">
        <authorList>
            <person name="Jiang L.-Q."/>
        </authorList>
    </citation>
    <scope>NUCLEOTIDE SEQUENCE [LARGE SCALE GENOMIC DNA]</scope>
    <source>
        <strain evidence="3 4">YIM 132087</strain>
    </source>
</reference>
<dbReference type="RefSeq" id="WP_154771149.1">
    <property type="nucleotide sequence ID" value="NZ_WLYK01000016.1"/>
</dbReference>
<dbReference type="EMBL" id="WLYK01000016">
    <property type="protein sequence ID" value="MTD17143.1"/>
    <property type="molecule type" value="Genomic_DNA"/>
</dbReference>